<dbReference type="InterPro" id="IPR038766">
    <property type="entry name" value="Membrane_comp_ABC_pdt"/>
</dbReference>
<feature type="transmembrane region" description="Helical" evidence="6">
    <location>
        <begin position="416"/>
        <end position="439"/>
    </location>
</feature>
<evidence type="ECO:0000313" key="9">
    <source>
        <dbReference type="Proteomes" id="UP001557485"/>
    </source>
</evidence>
<keyword evidence="4 6" id="KW-1133">Transmembrane helix</keyword>
<evidence type="ECO:0000259" key="7">
    <source>
        <dbReference type="Pfam" id="PF02687"/>
    </source>
</evidence>
<keyword evidence="3 6" id="KW-0812">Transmembrane</keyword>
<name>A0ABV3U5V3_9GAMM</name>
<feature type="transmembrane region" description="Helical" evidence="6">
    <location>
        <begin position="256"/>
        <end position="276"/>
    </location>
</feature>
<dbReference type="Proteomes" id="UP001557485">
    <property type="component" value="Unassembled WGS sequence"/>
</dbReference>
<feature type="transmembrane region" description="Helical" evidence="6">
    <location>
        <begin position="350"/>
        <end position="370"/>
    </location>
</feature>
<proteinExistence type="predicted"/>
<comment type="subcellular location">
    <subcellularLocation>
        <location evidence="1">Cell membrane</location>
        <topology evidence="1">Multi-pass membrane protein</topology>
    </subcellularLocation>
</comment>
<evidence type="ECO:0000313" key="8">
    <source>
        <dbReference type="EMBL" id="MEX1669246.1"/>
    </source>
</evidence>
<evidence type="ECO:0000256" key="3">
    <source>
        <dbReference type="ARBA" id="ARBA00022692"/>
    </source>
</evidence>
<dbReference type="PANTHER" id="PTHR30287:SF1">
    <property type="entry name" value="INNER MEMBRANE PROTEIN"/>
    <property type="match status" value="1"/>
</dbReference>
<feature type="domain" description="ABC3 transporter permease C-terminal" evidence="7">
    <location>
        <begin position="711"/>
        <end position="824"/>
    </location>
</feature>
<dbReference type="RefSeq" id="WP_368381517.1">
    <property type="nucleotide sequence ID" value="NZ_JBFRYA010000007.1"/>
</dbReference>
<feature type="transmembrane region" description="Helical" evidence="6">
    <location>
        <begin position="751"/>
        <end position="773"/>
    </location>
</feature>
<sequence>MRLMMLALRNIRRAWRGGELGLLAFSLTLAVSIVTGIAGFSERLSRGMEQQSHHFLAADRVLKTARTVPDSWLLEAQQRGLKTATVASFRSMIYAGEQMQLASIRAVSEGYPLIGQLGVSDAAFGDAQLVEHGPSAGELWLDSRLLALLDLTTAGEAGVGEADFKVSRALISEPDRGNMNEMLAPRAMINLADLAATKVVQPGSLVRYRYLFAGSEAQLADYENWLTPQLEAGQRWEDVRDGQPAMATTLKRAEGYLLLAASLGVALAGAAIALAARRYGQRNSDNVAVMKTLGARRRQILHHYLAQLALLCAAAIVLGGLLGHGLQWALFASLQGLIDIDIPPPVWRPLLVGAITALLCTAVFALPPVWRLSKVAPLRVLRRDTEDSSEGMVASALIGVTGIGGLMWWYSGNIQLSAALLVASIALGLLATVLVLWLVSQARRLSAGRSRGALRLALAAIYRRRFANAFQVASFALALMTLTSLGLLRANLLVDWQMQLTEGAPNHFLINIQPTEIAPLEGFFQEHGLSNAGLYPMVRGRLTHIDQRAIKDIADIDAERGNVNREINLSWAADLPSDNRIEAGTWWTASDLVAAERVPVSVEADLAKQLQLSLGSELSFNIGGQSLVAVVSSIRSLDWSSMRPNFYFIFPPDSLRDYAGSYITSFYLPAAEKPLLTDLLRAFPTMTLIEIDALIAQMNTVVGQVSAAIGLVLALVVVCALLVSVANVQASLDSRLQENAILRALGASRQLIANGLLLEFAAVGFLAGLLAALGSNIALYGVQRWVLDMAPVWHGSVFMVVPVLGAMTMAITGWLYCRVVISTPPLQVLARQ</sequence>
<feature type="transmembrane region" description="Helical" evidence="6">
    <location>
        <begin position="707"/>
        <end position="730"/>
    </location>
</feature>
<evidence type="ECO:0000256" key="1">
    <source>
        <dbReference type="ARBA" id="ARBA00004651"/>
    </source>
</evidence>
<comment type="caution">
    <text evidence="8">The sequence shown here is derived from an EMBL/GenBank/DDBJ whole genome shotgun (WGS) entry which is preliminary data.</text>
</comment>
<gene>
    <name evidence="8" type="ORF">AB4876_10010</name>
</gene>
<keyword evidence="9" id="KW-1185">Reference proteome</keyword>
<feature type="transmembrane region" description="Helical" evidence="6">
    <location>
        <begin position="466"/>
        <end position="488"/>
    </location>
</feature>
<protein>
    <submittedName>
        <fullName evidence="8">ABC transporter permease</fullName>
    </submittedName>
</protein>
<feature type="transmembrane region" description="Helical" evidence="6">
    <location>
        <begin position="391"/>
        <end position="410"/>
    </location>
</feature>
<feature type="transmembrane region" description="Helical" evidence="6">
    <location>
        <begin position="793"/>
        <end position="817"/>
    </location>
</feature>
<feature type="transmembrane region" description="Helical" evidence="6">
    <location>
        <begin position="304"/>
        <end position="330"/>
    </location>
</feature>
<accession>A0ABV3U5V3</accession>
<dbReference type="Pfam" id="PF02687">
    <property type="entry name" value="FtsX"/>
    <property type="match status" value="2"/>
</dbReference>
<keyword evidence="2" id="KW-1003">Cell membrane</keyword>
<dbReference type="EMBL" id="JBFRYA010000007">
    <property type="protein sequence ID" value="MEX1669246.1"/>
    <property type="molecule type" value="Genomic_DNA"/>
</dbReference>
<feature type="domain" description="ABC3 transporter permease C-terminal" evidence="7">
    <location>
        <begin position="260"/>
        <end position="376"/>
    </location>
</feature>
<reference evidence="8 9" key="1">
    <citation type="journal article" date="2011" name="Int. J. Syst. Evol. Microbiol.">
        <title>Zhongshania antarctica gen. nov., sp. nov. and Zhongshania guokunii sp. nov., gammaproteobacteria respectively isolated from coastal attached (fast) ice and surface seawater of the Antarctic.</title>
        <authorList>
            <person name="Li H.J."/>
            <person name="Zhang X.Y."/>
            <person name="Chen C.X."/>
            <person name="Zhang Y.J."/>
            <person name="Gao Z.M."/>
            <person name="Yu Y."/>
            <person name="Chen X.L."/>
            <person name="Chen B."/>
            <person name="Zhang Y.Z."/>
        </authorList>
    </citation>
    <scope>NUCLEOTIDE SEQUENCE [LARGE SCALE GENOMIC DNA]</scope>
    <source>
        <strain evidence="8 9">ZS6-22T</strain>
    </source>
</reference>
<evidence type="ECO:0000256" key="2">
    <source>
        <dbReference type="ARBA" id="ARBA00022475"/>
    </source>
</evidence>
<dbReference type="PANTHER" id="PTHR30287">
    <property type="entry name" value="MEMBRANE COMPONENT OF PREDICTED ABC SUPERFAMILY METABOLITE UPTAKE TRANSPORTER"/>
    <property type="match status" value="1"/>
</dbReference>
<evidence type="ECO:0000256" key="5">
    <source>
        <dbReference type="ARBA" id="ARBA00023136"/>
    </source>
</evidence>
<organism evidence="8 9">
    <name type="scientific">Zhongshania guokunii</name>
    <dbReference type="NCBI Taxonomy" id="641783"/>
    <lineage>
        <taxon>Bacteria</taxon>
        <taxon>Pseudomonadati</taxon>
        <taxon>Pseudomonadota</taxon>
        <taxon>Gammaproteobacteria</taxon>
        <taxon>Cellvibrionales</taxon>
        <taxon>Spongiibacteraceae</taxon>
        <taxon>Zhongshania</taxon>
    </lineage>
</organism>
<evidence type="ECO:0000256" key="4">
    <source>
        <dbReference type="ARBA" id="ARBA00022989"/>
    </source>
</evidence>
<evidence type="ECO:0000256" key="6">
    <source>
        <dbReference type="SAM" id="Phobius"/>
    </source>
</evidence>
<keyword evidence="5 6" id="KW-0472">Membrane</keyword>
<dbReference type="InterPro" id="IPR003838">
    <property type="entry name" value="ABC3_permease_C"/>
</dbReference>